<protein>
    <submittedName>
        <fullName evidence="2">Uncharacterized protein</fullName>
    </submittedName>
</protein>
<reference evidence="2 3" key="1">
    <citation type="submission" date="2020-08" db="EMBL/GenBank/DDBJ databases">
        <title>Genomic Encyclopedia of Type Strains, Phase IV (KMG-IV): sequencing the most valuable type-strain genomes for metagenomic binning, comparative biology and taxonomic classification.</title>
        <authorList>
            <person name="Goeker M."/>
        </authorList>
    </citation>
    <scope>NUCLEOTIDE SEQUENCE [LARGE SCALE GENOMIC DNA]</scope>
    <source>
        <strain evidence="2 3">DSM 101064</strain>
    </source>
</reference>
<gene>
    <name evidence="2" type="ORF">FHS72_001617</name>
</gene>
<proteinExistence type="predicted"/>
<evidence type="ECO:0000256" key="1">
    <source>
        <dbReference type="SAM" id="MobiDB-lite"/>
    </source>
</evidence>
<accession>A0A7W9BK18</accession>
<feature type="region of interest" description="Disordered" evidence="1">
    <location>
        <begin position="19"/>
        <end position="46"/>
    </location>
</feature>
<sequence length="58" mass="6522">MNMQSLIRMAMNQLVSKGINKATQDKTGTAEGRASAQSKRKNAQRARQAANVLRRFMR</sequence>
<dbReference type="EMBL" id="JACIJM010000004">
    <property type="protein sequence ID" value="MBB5721993.1"/>
    <property type="molecule type" value="Genomic_DNA"/>
</dbReference>
<dbReference type="Proteomes" id="UP000535415">
    <property type="component" value="Unassembled WGS sequence"/>
</dbReference>
<comment type="caution">
    <text evidence="2">The sequence shown here is derived from an EMBL/GenBank/DDBJ whole genome shotgun (WGS) entry which is preliminary data.</text>
</comment>
<organism evidence="2 3">
    <name type="scientific">Yoonia ponticola</name>
    <dbReference type="NCBI Taxonomy" id="1524255"/>
    <lineage>
        <taxon>Bacteria</taxon>
        <taxon>Pseudomonadati</taxon>
        <taxon>Pseudomonadota</taxon>
        <taxon>Alphaproteobacteria</taxon>
        <taxon>Rhodobacterales</taxon>
        <taxon>Paracoccaceae</taxon>
        <taxon>Yoonia</taxon>
    </lineage>
</organism>
<evidence type="ECO:0000313" key="3">
    <source>
        <dbReference type="Proteomes" id="UP000535415"/>
    </source>
</evidence>
<dbReference type="RefSeq" id="WP_183527849.1">
    <property type="nucleotide sequence ID" value="NZ_JACIJM010000004.1"/>
</dbReference>
<name>A0A7W9BK18_9RHOB</name>
<evidence type="ECO:0000313" key="2">
    <source>
        <dbReference type="EMBL" id="MBB5721993.1"/>
    </source>
</evidence>
<keyword evidence="3" id="KW-1185">Reference proteome</keyword>
<dbReference type="AlphaFoldDB" id="A0A7W9BK18"/>